<dbReference type="Gene3D" id="3.30.300.30">
    <property type="match status" value="1"/>
</dbReference>
<protein>
    <submittedName>
        <fullName evidence="4">Uncharacterized protein</fullName>
    </submittedName>
</protein>
<organism evidence="4 5">
    <name type="scientific">Riccia sorocarpa</name>
    <dbReference type="NCBI Taxonomy" id="122646"/>
    <lineage>
        <taxon>Eukaryota</taxon>
        <taxon>Viridiplantae</taxon>
        <taxon>Streptophyta</taxon>
        <taxon>Embryophyta</taxon>
        <taxon>Marchantiophyta</taxon>
        <taxon>Marchantiopsida</taxon>
        <taxon>Marchantiidae</taxon>
        <taxon>Marchantiales</taxon>
        <taxon>Ricciaceae</taxon>
        <taxon>Riccia</taxon>
    </lineage>
</organism>
<dbReference type="Proteomes" id="UP001633002">
    <property type="component" value="Unassembled WGS sequence"/>
</dbReference>
<dbReference type="EMBL" id="JBJQOH010000001">
    <property type="protein sequence ID" value="KAL3700693.1"/>
    <property type="molecule type" value="Genomic_DNA"/>
</dbReference>
<evidence type="ECO:0000313" key="4">
    <source>
        <dbReference type="EMBL" id="KAL3700693.1"/>
    </source>
</evidence>
<dbReference type="InterPro" id="IPR025110">
    <property type="entry name" value="AMP-bd_C"/>
</dbReference>
<accession>A0ABD3IAJ0</accession>
<evidence type="ECO:0000259" key="3">
    <source>
        <dbReference type="Pfam" id="PF13193"/>
    </source>
</evidence>
<keyword evidence="5" id="KW-1185">Reference proteome</keyword>
<proteinExistence type="inferred from homology"/>
<dbReference type="InterPro" id="IPR020845">
    <property type="entry name" value="AMP-binding_CS"/>
</dbReference>
<evidence type="ECO:0000256" key="1">
    <source>
        <dbReference type="ARBA" id="ARBA00006432"/>
    </source>
</evidence>
<name>A0ABD3IAJ0_9MARC</name>
<dbReference type="PANTHER" id="PTHR43201">
    <property type="entry name" value="ACYL-COA SYNTHETASE"/>
    <property type="match status" value="1"/>
</dbReference>
<comment type="caution">
    <text evidence="4">The sequence shown here is derived from an EMBL/GenBank/DDBJ whole genome shotgun (WGS) entry which is preliminary data.</text>
</comment>
<dbReference type="PROSITE" id="PS00455">
    <property type="entry name" value="AMP_BINDING"/>
    <property type="match status" value="1"/>
</dbReference>
<evidence type="ECO:0000259" key="2">
    <source>
        <dbReference type="Pfam" id="PF00501"/>
    </source>
</evidence>
<comment type="similarity">
    <text evidence="1">Belongs to the ATP-dependent AMP-binding enzyme family.</text>
</comment>
<evidence type="ECO:0000313" key="5">
    <source>
        <dbReference type="Proteomes" id="UP001633002"/>
    </source>
</evidence>
<dbReference type="SUPFAM" id="SSF56801">
    <property type="entry name" value="Acetyl-CoA synthetase-like"/>
    <property type="match status" value="1"/>
</dbReference>
<feature type="domain" description="AMP-dependent synthetase/ligase" evidence="2">
    <location>
        <begin position="153"/>
        <end position="484"/>
    </location>
</feature>
<dbReference type="AlphaFoldDB" id="A0ABD3IAJ0"/>
<dbReference type="Pfam" id="PF00501">
    <property type="entry name" value="AMP-binding"/>
    <property type="match status" value="1"/>
</dbReference>
<feature type="domain" description="AMP-binding enzyme C-terminal" evidence="3">
    <location>
        <begin position="535"/>
        <end position="620"/>
    </location>
</feature>
<dbReference type="PANTHER" id="PTHR43201:SF8">
    <property type="entry name" value="ACYL-COA SYNTHETASE FAMILY MEMBER 3"/>
    <property type="match status" value="1"/>
</dbReference>
<sequence>MQLSRMRFSYFWYSSSHHLSPLKRWQVSSLLVACGTSLCSSISSSPVTGASRTSQAQFSSLTHIRRIFCRSNSLVSEEFESKMEVVKAVLRVESAALDKVALTAGGRDYTYAEVLRAAFRISSLVEKKDAINGVVANGEEKQVDAETGRKPDGPRIGIMAKPCAEFVASMWAAWLNGAVAVPLALSYPEVELIHVLTDADISVVVATEEYKEILEKVVEKSPGVKLYILPPVSSENDSVVTQSLDKLLVEVQSRASNLSGEEAALIIYTSGTTGRPKGVVHTQGGLGAQVRMLSETWEYSADDRFLHCLPLHHVHGLINSLLAPLYTGATVDLLPKFSTSGVWQRWRDSYPLGGEPADSPITAFTGVPTVYVRLLQGYEAMDAETQKASAYAAKQLRLMMCGSSALPLPVMEQWEAVTGHRLLERYGMTEFGMGLTNPVRGERRPSFVGQPFPGVEITIDDSDSDVKGVGELCLKSPSMFREYWRQPKVTKESFTEDGFFRTGDTVTIEDGYVKILGRTSVDILKVGGFKLSALEIEAVLLEHPAIAECAVLGLPDKDYGELMCAVIVPPEAKAKEAAATSEPVLTLKELHQWAKEKLAPYKLPQKLYIWESIPRNALGKVNKKELKKTLLESAT</sequence>
<dbReference type="CDD" id="cd05941">
    <property type="entry name" value="MCS"/>
    <property type="match status" value="1"/>
</dbReference>
<reference evidence="4 5" key="1">
    <citation type="submission" date="2024-09" db="EMBL/GenBank/DDBJ databases">
        <title>Chromosome-scale assembly of Riccia sorocarpa.</title>
        <authorList>
            <person name="Paukszto L."/>
        </authorList>
    </citation>
    <scope>NUCLEOTIDE SEQUENCE [LARGE SCALE GENOMIC DNA]</scope>
    <source>
        <strain evidence="4">LP-2024</strain>
        <tissue evidence="4">Aerial parts of the thallus</tissue>
    </source>
</reference>
<dbReference type="Gene3D" id="3.40.50.12780">
    <property type="entry name" value="N-terminal domain of ligase-like"/>
    <property type="match status" value="1"/>
</dbReference>
<dbReference type="InterPro" id="IPR000873">
    <property type="entry name" value="AMP-dep_synth/lig_dom"/>
</dbReference>
<dbReference type="InterPro" id="IPR045851">
    <property type="entry name" value="AMP-bd_C_sf"/>
</dbReference>
<dbReference type="InterPro" id="IPR042099">
    <property type="entry name" value="ANL_N_sf"/>
</dbReference>
<gene>
    <name evidence="4" type="ORF">R1sor_018715</name>
</gene>
<dbReference type="Pfam" id="PF13193">
    <property type="entry name" value="AMP-binding_C"/>
    <property type="match status" value="1"/>
</dbReference>